<dbReference type="PANTHER" id="PTHR14614">
    <property type="entry name" value="HEPATOCELLULAR CARCINOMA-ASSOCIATED ANTIGEN"/>
    <property type="match status" value="1"/>
</dbReference>
<accession>A0ABN8LHZ9</accession>
<dbReference type="Gene3D" id="3.40.50.150">
    <property type="entry name" value="Vaccinia Virus protein VP39"/>
    <property type="match status" value="1"/>
</dbReference>
<organism evidence="1 2">
    <name type="scientific">Porites evermanni</name>
    <dbReference type="NCBI Taxonomy" id="104178"/>
    <lineage>
        <taxon>Eukaryota</taxon>
        <taxon>Metazoa</taxon>
        <taxon>Cnidaria</taxon>
        <taxon>Anthozoa</taxon>
        <taxon>Hexacorallia</taxon>
        <taxon>Scleractinia</taxon>
        <taxon>Fungiina</taxon>
        <taxon>Poritidae</taxon>
        <taxon>Porites</taxon>
    </lineage>
</organism>
<dbReference type="InterPro" id="IPR019410">
    <property type="entry name" value="Methyltransf_16"/>
</dbReference>
<gene>
    <name evidence="1" type="ORF">PEVE_00032304</name>
</gene>
<name>A0ABN8LHZ9_9CNID</name>
<proteinExistence type="predicted"/>
<protein>
    <submittedName>
        <fullName evidence="1">Uncharacterized protein</fullName>
    </submittedName>
</protein>
<dbReference type="PANTHER" id="PTHR14614:SF109">
    <property type="entry name" value="RIBOSOMAL LYSINE N-METHYLTRANSFERASE 5"/>
    <property type="match status" value="1"/>
</dbReference>
<dbReference type="Pfam" id="PF10294">
    <property type="entry name" value="Methyltransf_16"/>
    <property type="match status" value="1"/>
</dbReference>
<dbReference type="InterPro" id="IPR029063">
    <property type="entry name" value="SAM-dependent_MTases_sf"/>
</dbReference>
<sequence>MPERIMWLRQEYKPEKQRFEKPFELEIDDDHDARRVDGKNQGFSKKLTLKLEQSYAALGTTVWDGSIALAKMFDSREIFPVNYLQKCKVLELGAGCGLVGIYLCLLGVKMSVLTDQQCCIETLEHNVATNISEVCRSKIKVMEYSWGNSTSELTVDGLFDLVLAAEVLYSPTDSKLLAQCIPRLTHKKSKIFISMGRNRGGEKVFVKTMSEQGYLCEEVPRSQLHPKYQDDIIKILKLCLES</sequence>
<reference evidence="1 2" key="1">
    <citation type="submission" date="2022-05" db="EMBL/GenBank/DDBJ databases">
        <authorList>
            <consortium name="Genoscope - CEA"/>
            <person name="William W."/>
        </authorList>
    </citation>
    <scope>NUCLEOTIDE SEQUENCE [LARGE SCALE GENOMIC DNA]</scope>
</reference>
<evidence type="ECO:0000313" key="1">
    <source>
        <dbReference type="EMBL" id="CAH3016759.1"/>
    </source>
</evidence>
<dbReference type="EMBL" id="CALNXI010000047">
    <property type="protein sequence ID" value="CAH3016759.1"/>
    <property type="molecule type" value="Genomic_DNA"/>
</dbReference>
<comment type="caution">
    <text evidence="1">The sequence shown here is derived from an EMBL/GenBank/DDBJ whole genome shotgun (WGS) entry which is preliminary data.</text>
</comment>
<dbReference type="Proteomes" id="UP001159427">
    <property type="component" value="Unassembled WGS sequence"/>
</dbReference>
<dbReference type="SUPFAM" id="SSF53335">
    <property type="entry name" value="S-adenosyl-L-methionine-dependent methyltransferases"/>
    <property type="match status" value="1"/>
</dbReference>
<evidence type="ECO:0000313" key="2">
    <source>
        <dbReference type="Proteomes" id="UP001159427"/>
    </source>
</evidence>
<keyword evidence="2" id="KW-1185">Reference proteome</keyword>